<feature type="region of interest" description="Disordered" evidence="1">
    <location>
        <begin position="1"/>
        <end position="21"/>
    </location>
</feature>
<dbReference type="PROSITE" id="PS50127">
    <property type="entry name" value="UBC_2"/>
    <property type="match status" value="1"/>
</dbReference>
<reference evidence="3" key="1">
    <citation type="submission" date="2021-02" db="EMBL/GenBank/DDBJ databases">
        <authorList>
            <person name="Nowell W R."/>
        </authorList>
    </citation>
    <scope>NUCLEOTIDE SEQUENCE</scope>
</reference>
<feature type="compositionally biased region" description="Polar residues" evidence="1">
    <location>
        <begin position="7"/>
        <end position="21"/>
    </location>
</feature>
<gene>
    <name evidence="3" type="ORF">OKA104_LOCUS51215</name>
</gene>
<accession>A0A820P154</accession>
<dbReference type="AlphaFoldDB" id="A0A820P154"/>
<evidence type="ECO:0000259" key="2">
    <source>
        <dbReference type="PROSITE" id="PS50127"/>
    </source>
</evidence>
<dbReference type="SUPFAM" id="SSF54495">
    <property type="entry name" value="UBC-like"/>
    <property type="match status" value="1"/>
</dbReference>
<proteinExistence type="predicted"/>
<feature type="domain" description="UBC core" evidence="2">
    <location>
        <begin position="1"/>
        <end position="40"/>
    </location>
</feature>
<dbReference type="Proteomes" id="UP000663881">
    <property type="component" value="Unassembled WGS sequence"/>
</dbReference>
<organism evidence="3 4">
    <name type="scientific">Adineta steineri</name>
    <dbReference type="NCBI Taxonomy" id="433720"/>
    <lineage>
        <taxon>Eukaryota</taxon>
        <taxon>Metazoa</taxon>
        <taxon>Spiralia</taxon>
        <taxon>Gnathifera</taxon>
        <taxon>Rotifera</taxon>
        <taxon>Eurotatoria</taxon>
        <taxon>Bdelloidea</taxon>
        <taxon>Adinetida</taxon>
        <taxon>Adinetidae</taxon>
        <taxon>Adineta</taxon>
    </lineage>
</organism>
<sequence>SLLDEPNVSSPANSEAANLYQTNRRDYEKRVKITVEQSWIAEPTLASNLRAS</sequence>
<dbReference type="Gene3D" id="3.10.110.10">
    <property type="entry name" value="Ubiquitin Conjugating Enzyme"/>
    <property type="match status" value="1"/>
</dbReference>
<feature type="non-terminal residue" evidence="3">
    <location>
        <position position="1"/>
    </location>
</feature>
<evidence type="ECO:0000313" key="4">
    <source>
        <dbReference type="Proteomes" id="UP000663881"/>
    </source>
</evidence>
<dbReference type="InterPro" id="IPR016135">
    <property type="entry name" value="UBQ-conjugating_enzyme/RWD"/>
</dbReference>
<dbReference type="EMBL" id="CAJOAY010027286">
    <property type="protein sequence ID" value="CAF4397518.1"/>
    <property type="molecule type" value="Genomic_DNA"/>
</dbReference>
<dbReference type="InterPro" id="IPR000608">
    <property type="entry name" value="UBC"/>
</dbReference>
<name>A0A820P154_9BILA</name>
<evidence type="ECO:0000256" key="1">
    <source>
        <dbReference type="SAM" id="MobiDB-lite"/>
    </source>
</evidence>
<comment type="caution">
    <text evidence="3">The sequence shown here is derived from an EMBL/GenBank/DDBJ whole genome shotgun (WGS) entry which is preliminary data.</text>
</comment>
<evidence type="ECO:0000313" key="3">
    <source>
        <dbReference type="EMBL" id="CAF4397518.1"/>
    </source>
</evidence>
<protein>
    <recommendedName>
        <fullName evidence="2">UBC core domain-containing protein</fullName>
    </recommendedName>
</protein>